<name>A0A8B9MZB8_9AVES</name>
<dbReference type="Proteomes" id="UP000694541">
    <property type="component" value="Unplaced"/>
</dbReference>
<reference evidence="2" key="1">
    <citation type="submission" date="2025-08" db="UniProtKB">
        <authorList>
            <consortium name="Ensembl"/>
        </authorList>
    </citation>
    <scope>IDENTIFICATION</scope>
</reference>
<keyword evidence="1" id="KW-0472">Membrane</keyword>
<evidence type="ECO:0000256" key="1">
    <source>
        <dbReference type="SAM" id="Phobius"/>
    </source>
</evidence>
<dbReference type="AlphaFoldDB" id="A0A8B9MZB8"/>
<proteinExistence type="predicted"/>
<evidence type="ECO:0000313" key="2">
    <source>
        <dbReference type="Ensembl" id="ENSANIP00000015094.1"/>
    </source>
</evidence>
<feature type="transmembrane region" description="Helical" evidence="1">
    <location>
        <begin position="15"/>
        <end position="35"/>
    </location>
</feature>
<sequence>MGPQAPWLGTDSPRLGWWSLLIVFVQHLVYLSIFINSRQGLAGCLLLALPPQPRRDSQLAKIRLAFPGKPSTCPERWASPRKQRGREDSCLLPACGGTHAARQQELPHVLRDVGDRLVTWKREGGKKCFLFRSCPKRVKDFSTFAWTCKDRAKLGDGLKREGDEKVVGLHKILNSPSSPKRKG</sequence>
<keyword evidence="3" id="KW-1185">Reference proteome</keyword>
<keyword evidence="1" id="KW-1133">Transmembrane helix</keyword>
<dbReference type="Ensembl" id="ENSANIT00000015619.1">
    <property type="protein sequence ID" value="ENSANIP00000015094.1"/>
    <property type="gene ID" value="ENSANIG00000010283.1"/>
</dbReference>
<evidence type="ECO:0000313" key="3">
    <source>
        <dbReference type="Proteomes" id="UP000694541"/>
    </source>
</evidence>
<organism evidence="2 3">
    <name type="scientific">Accipiter nisus</name>
    <name type="common">Eurasian sparrowhawk</name>
    <dbReference type="NCBI Taxonomy" id="211598"/>
    <lineage>
        <taxon>Eukaryota</taxon>
        <taxon>Metazoa</taxon>
        <taxon>Chordata</taxon>
        <taxon>Craniata</taxon>
        <taxon>Vertebrata</taxon>
        <taxon>Euteleostomi</taxon>
        <taxon>Archelosauria</taxon>
        <taxon>Archosauria</taxon>
        <taxon>Dinosauria</taxon>
        <taxon>Saurischia</taxon>
        <taxon>Theropoda</taxon>
        <taxon>Coelurosauria</taxon>
        <taxon>Aves</taxon>
        <taxon>Neognathae</taxon>
        <taxon>Neoaves</taxon>
        <taxon>Telluraves</taxon>
        <taxon>Accipitrimorphae</taxon>
        <taxon>Accipitriformes</taxon>
        <taxon>Accipitridae</taxon>
        <taxon>Accipitrinae</taxon>
        <taxon>Accipiter</taxon>
    </lineage>
</organism>
<reference evidence="2" key="2">
    <citation type="submission" date="2025-09" db="UniProtKB">
        <authorList>
            <consortium name="Ensembl"/>
        </authorList>
    </citation>
    <scope>IDENTIFICATION</scope>
</reference>
<keyword evidence="1" id="KW-0812">Transmembrane</keyword>
<accession>A0A8B9MZB8</accession>
<protein>
    <submittedName>
        <fullName evidence="2">Uncharacterized protein</fullName>
    </submittedName>
</protein>